<evidence type="ECO:0000313" key="1">
    <source>
        <dbReference type="EMBL" id="RKD14533.1"/>
    </source>
</evidence>
<organism evidence="1 2">
    <name type="scientific">Pelobium manganitolerans</name>
    <dbReference type="NCBI Taxonomy" id="1842495"/>
    <lineage>
        <taxon>Bacteria</taxon>
        <taxon>Pseudomonadati</taxon>
        <taxon>Bacteroidota</taxon>
        <taxon>Sphingobacteriia</taxon>
        <taxon>Sphingobacteriales</taxon>
        <taxon>Sphingobacteriaceae</taxon>
        <taxon>Pelobium</taxon>
    </lineage>
</organism>
<gene>
    <name evidence="1" type="ORF">BCY91_07245</name>
</gene>
<comment type="caution">
    <text evidence="1">The sequence shown here is derived from an EMBL/GenBank/DDBJ whole genome shotgun (WGS) entry which is preliminary data.</text>
</comment>
<dbReference type="EMBL" id="MBTA01000026">
    <property type="protein sequence ID" value="RKD14533.1"/>
    <property type="molecule type" value="Genomic_DNA"/>
</dbReference>
<dbReference type="AlphaFoldDB" id="A0A419S4F6"/>
<proteinExistence type="predicted"/>
<accession>A0A419S4F6</accession>
<name>A0A419S4F6_9SPHI</name>
<reference evidence="1 2" key="1">
    <citation type="submission" date="2016-07" db="EMBL/GenBank/DDBJ databases">
        <title>Genome of Pelobium manganitolerans.</title>
        <authorList>
            <person name="Wu S."/>
            <person name="Wang G."/>
        </authorList>
    </citation>
    <scope>NUCLEOTIDE SEQUENCE [LARGE SCALE GENOMIC DNA]</scope>
    <source>
        <strain evidence="1 2">YS-25</strain>
    </source>
</reference>
<protein>
    <submittedName>
        <fullName evidence="1">Uncharacterized protein</fullName>
    </submittedName>
</protein>
<dbReference type="Proteomes" id="UP000283433">
    <property type="component" value="Unassembled WGS sequence"/>
</dbReference>
<keyword evidence="2" id="KW-1185">Reference proteome</keyword>
<sequence length="174" mass="20545">MEGPKLAELKKELNFLQPAELKEACLRLAKHKTENKELLHYLLFYGDKTDEYAEKVKELLAEGFEELHPSIYKANKQLRKLLRTANKHIKFMASKHLEVEIALHFAQLFLAHPISRNNQKTTQSVLASQLKRIWRLVPKLEEDLSFDYQQQFEQLLAQIKKQKTPIYDLENFKL</sequence>
<evidence type="ECO:0000313" key="2">
    <source>
        <dbReference type="Proteomes" id="UP000283433"/>
    </source>
</evidence>